<reference evidence="13 14" key="1">
    <citation type="journal article" date="2018" name="Aquat. Microb. Ecol.">
        <title>Gammaproteobacterial methanotrophs dominate.</title>
        <authorList>
            <person name="Rissanen A.J."/>
            <person name="Saarenheimo J."/>
            <person name="Tiirola M."/>
            <person name="Peura S."/>
            <person name="Aalto S.L."/>
            <person name="Karvinen A."/>
            <person name="Nykanen H."/>
        </authorList>
    </citation>
    <scope>NUCLEOTIDE SEQUENCE [LARGE SCALE GENOMIC DNA]</scope>
    <source>
        <strain evidence="13">AMbin10</strain>
    </source>
</reference>
<dbReference type="PANTHER" id="PTHR30012">
    <property type="entry name" value="GENERAL SECRETION PATHWAY PROTEIN"/>
    <property type="match status" value="1"/>
</dbReference>
<comment type="caution">
    <text evidence="13">The sequence shown here is derived from an EMBL/GenBank/DDBJ whole genome shotgun (WGS) entry which is preliminary data.</text>
</comment>
<evidence type="ECO:0000256" key="10">
    <source>
        <dbReference type="RuleBase" id="RU003923"/>
    </source>
</evidence>
<name>A0A2W4Q9L7_9GAMM</name>
<dbReference type="GO" id="GO:0005886">
    <property type="term" value="C:plasma membrane"/>
    <property type="evidence" value="ECO:0007669"/>
    <property type="project" value="UniProtKB-SubCell"/>
</dbReference>
<evidence type="ECO:0000256" key="1">
    <source>
        <dbReference type="ARBA" id="ARBA00002684"/>
    </source>
</evidence>
<keyword evidence="4 10" id="KW-0813">Transport</keyword>
<evidence type="ECO:0000256" key="3">
    <source>
        <dbReference type="ARBA" id="ARBA00005745"/>
    </source>
</evidence>
<accession>A0A2W4Q9L7</accession>
<feature type="transmembrane region" description="Helical" evidence="11">
    <location>
        <begin position="168"/>
        <end position="188"/>
    </location>
</feature>
<dbReference type="InterPro" id="IPR042094">
    <property type="entry name" value="T2SS_GspF_sf"/>
</dbReference>
<comment type="subcellular location">
    <subcellularLocation>
        <location evidence="10">Cell inner membrane</location>
        <topology evidence="10">Multi-pass membrane protein</topology>
    </subcellularLocation>
    <subcellularLocation>
        <location evidence="2">Cell membrane</location>
        <topology evidence="2">Multi-pass membrane protein</topology>
    </subcellularLocation>
</comment>
<feature type="transmembrane region" description="Helical" evidence="11">
    <location>
        <begin position="221"/>
        <end position="241"/>
    </location>
</feature>
<dbReference type="InterPro" id="IPR001992">
    <property type="entry name" value="T2SS_GspF/T4SS_PilC_CS"/>
</dbReference>
<feature type="transmembrane region" description="Helical" evidence="11">
    <location>
        <begin position="371"/>
        <end position="399"/>
    </location>
</feature>
<evidence type="ECO:0000256" key="4">
    <source>
        <dbReference type="ARBA" id="ARBA00022448"/>
    </source>
</evidence>
<keyword evidence="8 11" id="KW-0472">Membrane</keyword>
<evidence type="ECO:0000256" key="11">
    <source>
        <dbReference type="SAM" id="Phobius"/>
    </source>
</evidence>
<evidence type="ECO:0000256" key="7">
    <source>
        <dbReference type="ARBA" id="ARBA00022989"/>
    </source>
</evidence>
<organism evidence="13 14">
    <name type="scientific">Candidatus Methylumidiphilus alinenensis</name>
    <dbReference type="NCBI Taxonomy" id="2202197"/>
    <lineage>
        <taxon>Bacteria</taxon>
        <taxon>Pseudomonadati</taxon>
        <taxon>Pseudomonadota</taxon>
        <taxon>Gammaproteobacteria</taxon>
        <taxon>Methylococcales</taxon>
        <taxon>Candidatus Methylumidiphilus</taxon>
    </lineage>
</organism>
<protein>
    <recommendedName>
        <fullName evidence="9">General secretion pathway protein F</fullName>
    </recommendedName>
</protein>
<feature type="transmembrane region" description="Helical" evidence="11">
    <location>
        <begin position="253"/>
        <end position="273"/>
    </location>
</feature>
<evidence type="ECO:0000313" key="13">
    <source>
        <dbReference type="EMBL" id="PZN69205.1"/>
    </source>
</evidence>
<sequence>MPEFQYIARDSAGRQHSGTAPAQTQDELIRNLRAQGLLTMEVKLLKQKTGAAISLNPFDYRSIRATDLEYSFHQLSMMLHSGMALLEALAITAEFSRPGARKTWVELGERIQNGEGLSTAMAGHKVFSQMTMQLVRVGEHTGNLDQALVLASEHLEKRRLLRSQLIQALSYPIFVILFAIGITIFMLVKLIPELKKFIGIMGRKLPPITQALIDTSNWINANLPGITAVLATISVTLFLLYQWTPARLWMDRAMLHIPLFGTLFRLSGTAVFARGLGTMLHSGVWLIDALQTMENLLGNRYLALCVANARERVAQGSSLSAPLMESGAFMPILPRMIAVGESSGKVDDILAEMARYHEDLLERAIKRMVGIIGPVTTILIGGLIGFVYAAFLTAMFAAAGGSPHK</sequence>
<dbReference type="AlphaFoldDB" id="A0A2W4Q9L7"/>
<evidence type="ECO:0000256" key="6">
    <source>
        <dbReference type="ARBA" id="ARBA00022692"/>
    </source>
</evidence>
<dbReference type="Pfam" id="PF00482">
    <property type="entry name" value="T2SSF"/>
    <property type="match status" value="2"/>
</dbReference>
<dbReference type="PANTHER" id="PTHR30012:SF0">
    <property type="entry name" value="TYPE II SECRETION SYSTEM PROTEIN F-RELATED"/>
    <property type="match status" value="1"/>
</dbReference>
<comment type="similarity">
    <text evidence="3 10">Belongs to the GSP F family.</text>
</comment>
<dbReference type="Gene3D" id="1.20.81.30">
    <property type="entry name" value="Type II secretion system (T2SS), domain F"/>
    <property type="match status" value="2"/>
</dbReference>
<proteinExistence type="inferred from homology"/>
<evidence type="ECO:0000256" key="5">
    <source>
        <dbReference type="ARBA" id="ARBA00022475"/>
    </source>
</evidence>
<dbReference type="InterPro" id="IPR018076">
    <property type="entry name" value="T2SS_GspF_dom"/>
</dbReference>
<evidence type="ECO:0000256" key="2">
    <source>
        <dbReference type="ARBA" id="ARBA00004651"/>
    </source>
</evidence>
<gene>
    <name evidence="13" type="ORF">DM484_30235</name>
</gene>
<evidence type="ECO:0000256" key="8">
    <source>
        <dbReference type="ARBA" id="ARBA00023136"/>
    </source>
</evidence>
<evidence type="ECO:0000313" key="14">
    <source>
        <dbReference type="Proteomes" id="UP000249396"/>
    </source>
</evidence>
<comment type="function">
    <text evidence="1">Component of the type II secretion system inner membrane complex required for the energy-dependent secretion of extracellular factors such as proteases and toxins from the periplasm.</text>
</comment>
<keyword evidence="7 11" id="KW-1133">Transmembrane helix</keyword>
<keyword evidence="5" id="KW-1003">Cell membrane</keyword>
<dbReference type="PROSITE" id="PS00874">
    <property type="entry name" value="T2SP_F"/>
    <property type="match status" value="1"/>
</dbReference>
<dbReference type="GO" id="GO:0009306">
    <property type="term" value="P:protein secretion"/>
    <property type="evidence" value="ECO:0007669"/>
    <property type="project" value="InterPro"/>
</dbReference>
<evidence type="ECO:0000256" key="9">
    <source>
        <dbReference type="ARBA" id="ARBA00030750"/>
    </source>
</evidence>
<keyword evidence="6 10" id="KW-0812">Transmembrane</keyword>
<dbReference type="EMBL" id="QJPH01000584">
    <property type="protein sequence ID" value="PZN69205.1"/>
    <property type="molecule type" value="Genomic_DNA"/>
</dbReference>
<dbReference type="InterPro" id="IPR003004">
    <property type="entry name" value="GspF/PilC"/>
</dbReference>
<dbReference type="Proteomes" id="UP000249396">
    <property type="component" value="Unassembled WGS sequence"/>
</dbReference>
<feature type="domain" description="Type II secretion system protein GspF" evidence="12">
    <location>
        <begin position="272"/>
        <end position="393"/>
    </location>
</feature>
<feature type="domain" description="Type II secretion system protein GspF" evidence="12">
    <location>
        <begin position="73"/>
        <end position="192"/>
    </location>
</feature>
<evidence type="ECO:0000259" key="12">
    <source>
        <dbReference type="Pfam" id="PF00482"/>
    </source>
</evidence>
<dbReference type="PRINTS" id="PR00812">
    <property type="entry name" value="BCTERIALGSPF"/>
</dbReference>